<organism evidence="2 3">
    <name type="scientific">Ophiobolus disseminans</name>
    <dbReference type="NCBI Taxonomy" id="1469910"/>
    <lineage>
        <taxon>Eukaryota</taxon>
        <taxon>Fungi</taxon>
        <taxon>Dikarya</taxon>
        <taxon>Ascomycota</taxon>
        <taxon>Pezizomycotina</taxon>
        <taxon>Dothideomycetes</taxon>
        <taxon>Pleosporomycetidae</taxon>
        <taxon>Pleosporales</taxon>
        <taxon>Pleosporineae</taxon>
        <taxon>Phaeosphaeriaceae</taxon>
        <taxon>Ophiobolus</taxon>
    </lineage>
</organism>
<keyword evidence="3" id="KW-1185">Reference proteome</keyword>
<evidence type="ECO:0000256" key="1">
    <source>
        <dbReference type="SAM" id="MobiDB-lite"/>
    </source>
</evidence>
<evidence type="ECO:0000313" key="2">
    <source>
        <dbReference type="EMBL" id="KAF2827769.1"/>
    </source>
</evidence>
<gene>
    <name evidence="2" type="ORF">CC86DRAFT_404817</name>
</gene>
<sequence>MVSSTSYRMVMNDQMSLDISDSVNAKSRIQKELAQGVASQLVVKNKQGEKPIKAMEFSGTSFAAPDEPPTKSTIDSPGIHTLLVKLGFWNALRNNHKFLATKALTPSITTTQRDYWLEVLAHVFPDLSSSERSARCIALMAIEDTASRQAWNDKWMSFKHVKKIYGSDAAIDKGHWVLILLNVSNGYGKFMPKVAKTIAIAPAKTQKNQDEDMHISVLQQPLPTDESLTTNIFANITDSTGTTPLTRRTPKSDTRRPLALSRRSKDVPNSELEFPATLSAVAEFAFDSSKLDGTVFAKPALTELSSIEDTTGCGFQTGLGIQDAVVKEELAGCIEKDTTEPCTIERQAIDNSLTLVDTRTDAQGENLVHQIHQLSGTEPDSEDSHHDSDTSSNNTRATSPDIVPNAEIGEFVTFEIVRGEVRETYHCISIADEPDCEHGEIHAREKLPVKTTIKDHHIDGTVPPPFGALRTLPLDLDEQYQDKGEVREVTEHSILISDAPTVNSLNHSGAPKLKLHLAPPEDLQAWVNNLLDDAFDITRAPHLPPLILDDIPFHCEFDPGTFFGAIDEIFDQTGGIDEDPEFPSSTVGVECELASPQPDPVIHAQDVLDKAVDILDQHINTDKAANGQVSDIF</sequence>
<feature type="region of interest" description="Disordered" evidence="1">
    <location>
        <begin position="374"/>
        <end position="404"/>
    </location>
</feature>
<feature type="region of interest" description="Disordered" evidence="1">
    <location>
        <begin position="238"/>
        <end position="266"/>
    </location>
</feature>
<name>A0A6A7A4U6_9PLEO</name>
<evidence type="ECO:0000313" key="3">
    <source>
        <dbReference type="Proteomes" id="UP000799424"/>
    </source>
</evidence>
<proteinExistence type="predicted"/>
<reference evidence="2" key="1">
    <citation type="journal article" date="2020" name="Stud. Mycol.">
        <title>101 Dothideomycetes genomes: a test case for predicting lifestyles and emergence of pathogens.</title>
        <authorList>
            <person name="Haridas S."/>
            <person name="Albert R."/>
            <person name="Binder M."/>
            <person name="Bloem J."/>
            <person name="Labutti K."/>
            <person name="Salamov A."/>
            <person name="Andreopoulos B."/>
            <person name="Baker S."/>
            <person name="Barry K."/>
            <person name="Bills G."/>
            <person name="Bluhm B."/>
            <person name="Cannon C."/>
            <person name="Castanera R."/>
            <person name="Culley D."/>
            <person name="Daum C."/>
            <person name="Ezra D."/>
            <person name="Gonzalez J."/>
            <person name="Henrissat B."/>
            <person name="Kuo A."/>
            <person name="Liang C."/>
            <person name="Lipzen A."/>
            <person name="Lutzoni F."/>
            <person name="Magnuson J."/>
            <person name="Mondo S."/>
            <person name="Nolan M."/>
            <person name="Ohm R."/>
            <person name="Pangilinan J."/>
            <person name="Park H.-J."/>
            <person name="Ramirez L."/>
            <person name="Alfaro M."/>
            <person name="Sun H."/>
            <person name="Tritt A."/>
            <person name="Yoshinaga Y."/>
            <person name="Zwiers L.-H."/>
            <person name="Turgeon B."/>
            <person name="Goodwin S."/>
            <person name="Spatafora J."/>
            <person name="Crous P."/>
            <person name="Grigoriev I."/>
        </authorList>
    </citation>
    <scope>NUCLEOTIDE SEQUENCE</scope>
    <source>
        <strain evidence="2">CBS 113818</strain>
    </source>
</reference>
<accession>A0A6A7A4U6</accession>
<dbReference type="AlphaFoldDB" id="A0A6A7A4U6"/>
<protein>
    <submittedName>
        <fullName evidence="2">Uncharacterized protein</fullName>
    </submittedName>
</protein>
<dbReference type="Proteomes" id="UP000799424">
    <property type="component" value="Unassembled WGS sequence"/>
</dbReference>
<dbReference type="EMBL" id="MU006223">
    <property type="protein sequence ID" value="KAF2827769.1"/>
    <property type="molecule type" value="Genomic_DNA"/>
</dbReference>